<evidence type="ECO:0000259" key="10">
    <source>
        <dbReference type="Pfam" id="PF04290"/>
    </source>
</evidence>
<comment type="subunit">
    <text evidence="9">The complex comprises the extracytoplasmic solute receptor protein and the two transmembrane proteins.</text>
</comment>
<name>A0A533I002_PARDE</name>
<keyword evidence="7 9" id="KW-0472">Membrane</keyword>
<sequence>MSLTHNLAALLLAIASVMVIWQVFTRFVLGSASGWSEVASRATIIWMVFIAAGVAFRTGAMISLEFIRSVLPQGARRAVMWLVAALTLLFLGVLGWYGLQMTLRVQNQKVAMLGVSMSWLYAAIPTGCLIAVPGVILALIDPPIRPEDQEGAA</sequence>
<accession>A0A533I002</accession>
<comment type="function">
    <text evidence="9">Part of the tripartite ATP-independent periplasmic (TRAP) transport system.</text>
</comment>
<organism evidence="11 12">
    <name type="scientific">Paracoccus denitrificans</name>
    <dbReference type="NCBI Taxonomy" id="266"/>
    <lineage>
        <taxon>Bacteria</taxon>
        <taxon>Pseudomonadati</taxon>
        <taxon>Pseudomonadota</taxon>
        <taxon>Alphaproteobacteria</taxon>
        <taxon>Rhodobacterales</taxon>
        <taxon>Paracoccaceae</taxon>
        <taxon>Paracoccus</taxon>
    </lineage>
</organism>
<feature type="transmembrane region" description="Helical" evidence="9">
    <location>
        <begin position="44"/>
        <end position="67"/>
    </location>
</feature>
<dbReference type="InterPro" id="IPR007387">
    <property type="entry name" value="TRAP_DctQ"/>
</dbReference>
<proteinExistence type="inferred from homology"/>
<evidence type="ECO:0000313" key="12">
    <source>
        <dbReference type="Proteomes" id="UP000315344"/>
    </source>
</evidence>
<dbReference type="PANTHER" id="PTHR35011:SF2">
    <property type="entry name" value="2,3-DIKETO-L-GULONATE TRAP TRANSPORTER SMALL PERMEASE PROTEIN YIAM"/>
    <property type="match status" value="1"/>
</dbReference>
<dbReference type="InterPro" id="IPR055348">
    <property type="entry name" value="DctQ"/>
</dbReference>
<comment type="subcellular location">
    <subcellularLocation>
        <location evidence="1 9">Cell inner membrane</location>
        <topology evidence="1 9">Multi-pass membrane protein</topology>
    </subcellularLocation>
</comment>
<dbReference type="EMBL" id="VAFL01000017">
    <property type="protein sequence ID" value="TKW65036.1"/>
    <property type="molecule type" value="Genomic_DNA"/>
</dbReference>
<dbReference type="Pfam" id="PF04290">
    <property type="entry name" value="DctQ"/>
    <property type="match status" value="1"/>
</dbReference>
<comment type="caution">
    <text evidence="11">The sequence shown here is derived from an EMBL/GenBank/DDBJ whole genome shotgun (WGS) entry which is preliminary data.</text>
</comment>
<comment type="similarity">
    <text evidence="8 9">Belongs to the TRAP transporter small permease family.</text>
</comment>
<evidence type="ECO:0000256" key="4">
    <source>
        <dbReference type="ARBA" id="ARBA00022519"/>
    </source>
</evidence>
<keyword evidence="3" id="KW-1003">Cell membrane</keyword>
<evidence type="ECO:0000256" key="5">
    <source>
        <dbReference type="ARBA" id="ARBA00022692"/>
    </source>
</evidence>
<protein>
    <recommendedName>
        <fullName evidence="9">TRAP transporter small permease protein</fullName>
    </recommendedName>
</protein>
<feature type="transmembrane region" description="Helical" evidence="9">
    <location>
        <begin position="79"/>
        <end position="99"/>
    </location>
</feature>
<evidence type="ECO:0000256" key="2">
    <source>
        <dbReference type="ARBA" id="ARBA00022448"/>
    </source>
</evidence>
<evidence type="ECO:0000256" key="8">
    <source>
        <dbReference type="ARBA" id="ARBA00038436"/>
    </source>
</evidence>
<dbReference type="GO" id="GO:0022857">
    <property type="term" value="F:transmembrane transporter activity"/>
    <property type="evidence" value="ECO:0007669"/>
    <property type="project" value="UniProtKB-UniRule"/>
</dbReference>
<keyword evidence="5 9" id="KW-0812">Transmembrane</keyword>
<evidence type="ECO:0000256" key="3">
    <source>
        <dbReference type="ARBA" id="ARBA00022475"/>
    </source>
</evidence>
<dbReference type="GO" id="GO:0005886">
    <property type="term" value="C:plasma membrane"/>
    <property type="evidence" value="ECO:0007669"/>
    <property type="project" value="UniProtKB-SubCell"/>
</dbReference>
<dbReference type="GO" id="GO:0015740">
    <property type="term" value="P:C4-dicarboxylate transport"/>
    <property type="evidence" value="ECO:0007669"/>
    <property type="project" value="TreeGrafter"/>
</dbReference>
<dbReference type="AlphaFoldDB" id="A0A533I002"/>
<reference evidence="11 12" key="1">
    <citation type="journal article" date="2017" name="Nat. Commun.">
        <title>In situ click chemistry generation of cyclooxygenase-2 inhibitors.</title>
        <authorList>
            <person name="Bhardwaj A."/>
            <person name="Kaur J."/>
            <person name="Wuest M."/>
            <person name="Wuest F."/>
        </authorList>
    </citation>
    <scope>NUCLEOTIDE SEQUENCE [LARGE SCALE GENOMIC DNA]</scope>
    <source>
        <strain evidence="11">S2_012_000_R3_94</strain>
    </source>
</reference>
<dbReference type="Proteomes" id="UP000315344">
    <property type="component" value="Unassembled WGS sequence"/>
</dbReference>
<evidence type="ECO:0000256" key="7">
    <source>
        <dbReference type="ARBA" id="ARBA00023136"/>
    </source>
</evidence>
<feature type="domain" description="Tripartite ATP-independent periplasmic transporters DctQ component" evidence="10">
    <location>
        <begin position="17"/>
        <end position="133"/>
    </location>
</feature>
<evidence type="ECO:0000256" key="6">
    <source>
        <dbReference type="ARBA" id="ARBA00022989"/>
    </source>
</evidence>
<keyword evidence="2 9" id="KW-0813">Transport</keyword>
<keyword evidence="6 9" id="KW-1133">Transmembrane helix</keyword>
<feature type="transmembrane region" description="Helical" evidence="9">
    <location>
        <begin position="119"/>
        <end position="140"/>
    </location>
</feature>
<evidence type="ECO:0000256" key="1">
    <source>
        <dbReference type="ARBA" id="ARBA00004429"/>
    </source>
</evidence>
<evidence type="ECO:0000313" key="11">
    <source>
        <dbReference type="EMBL" id="TKW65036.1"/>
    </source>
</evidence>
<evidence type="ECO:0000256" key="9">
    <source>
        <dbReference type="RuleBase" id="RU369079"/>
    </source>
</evidence>
<gene>
    <name evidence="11" type="ORF">DI616_16555</name>
</gene>
<keyword evidence="4 9" id="KW-0997">Cell inner membrane</keyword>
<dbReference type="PANTHER" id="PTHR35011">
    <property type="entry name" value="2,3-DIKETO-L-GULONATE TRAP TRANSPORTER SMALL PERMEASE PROTEIN YIAM"/>
    <property type="match status" value="1"/>
</dbReference>
<feature type="transmembrane region" description="Helical" evidence="9">
    <location>
        <begin position="7"/>
        <end position="24"/>
    </location>
</feature>